<organism evidence="6 7">
    <name type="scientific">Roseinatronobacter domitianus</name>
    <dbReference type="NCBI Taxonomy" id="2940293"/>
    <lineage>
        <taxon>Bacteria</taxon>
        <taxon>Pseudomonadati</taxon>
        <taxon>Pseudomonadota</taxon>
        <taxon>Alphaproteobacteria</taxon>
        <taxon>Rhodobacterales</taxon>
        <taxon>Paracoccaceae</taxon>
        <taxon>Roseinatronobacter</taxon>
    </lineage>
</organism>
<dbReference type="PANTHER" id="PTHR45138:SF9">
    <property type="entry name" value="DIGUANYLATE CYCLASE DGCM-RELATED"/>
    <property type="match status" value="1"/>
</dbReference>
<dbReference type="PANTHER" id="PTHR45138">
    <property type="entry name" value="REGULATORY COMPONENTS OF SENSORY TRANSDUCTION SYSTEM"/>
    <property type="match status" value="1"/>
</dbReference>
<keyword evidence="3" id="KW-0597">Phosphoprotein</keyword>
<evidence type="ECO:0000256" key="3">
    <source>
        <dbReference type="PROSITE-ProRule" id="PRU00169"/>
    </source>
</evidence>
<dbReference type="SMART" id="SM00448">
    <property type="entry name" value="REC"/>
    <property type="match status" value="1"/>
</dbReference>
<feature type="modified residue" description="4-aspartylphosphate" evidence="3">
    <location>
        <position position="53"/>
    </location>
</feature>
<dbReference type="InterPro" id="IPR001789">
    <property type="entry name" value="Sig_transdc_resp-reg_receiver"/>
</dbReference>
<dbReference type="GO" id="GO:0052621">
    <property type="term" value="F:diguanylate cyclase activity"/>
    <property type="evidence" value="ECO:0007669"/>
    <property type="project" value="UniProtKB-EC"/>
</dbReference>
<evidence type="ECO:0000259" key="4">
    <source>
        <dbReference type="PROSITE" id="PS50110"/>
    </source>
</evidence>
<comment type="catalytic activity">
    <reaction evidence="2">
        <text>2 GTP = 3',3'-c-di-GMP + 2 diphosphate</text>
        <dbReference type="Rhea" id="RHEA:24898"/>
        <dbReference type="ChEBI" id="CHEBI:33019"/>
        <dbReference type="ChEBI" id="CHEBI:37565"/>
        <dbReference type="ChEBI" id="CHEBI:58805"/>
        <dbReference type="EC" id="2.7.7.65"/>
    </reaction>
</comment>
<evidence type="ECO:0000313" key="7">
    <source>
        <dbReference type="Proteomes" id="UP001202550"/>
    </source>
</evidence>
<dbReference type="InterPro" id="IPR011006">
    <property type="entry name" value="CheY-like_superfamily"/>
</dbReference>
<evidence type="ECO:0000259" key="5">
    <source>
        <dbReference type="PROSITE" id="PS50887"/>
    </source>
</evidence>
<evidence type="ECO:0000256" key="1">
    <source>
        <dbReference type="ARBA" id="ARBA00012528"/>
    </source>
</evidence>
<proteinExistence type="predicted"/>
<dbReference type="Pfam" id="PF00072">
    <property type="entry name" value="Response_reg"/>
    <property type="match status" value="1"/>
</dbReference>
<dbReference type="PROSITE" id="PS50887">
    <property type="entry name" value="GGDEF"/>
    <property type="match status" value="1"/>
</dbReference>
<dbReference type="Pfam" id="PF00990">
    <property type="entry name" value="GGDEF"/>
    <property type="match status" value="1"/>
</dbReference>
<keyword evidence="6" id="KW-0548">Nucleotidyltransferase</keyword>
<dbReference type="SMART" id="SM00267">
    <property type="entry name" value="GGDEF"/>
    <property type="match status" value="1"/>
</dbReference>
<evidence type="ECO:0000313" key="6">
    <source>
        <dbReference type="EMBL" id="MCL1627800.1"/>
    </source>
</evidence>
<gene>
    <name evidence="6" type="ORF">M3N55_03570</name>
</gene>
<dbReference type="Gene3D" id="3.30.70.270">
    <property type="match status" value="1"/>
</dbReference>
<feature type="domain" description="GGDEF" evidence="5">
    <location>
        <begin position="318"/>
        <end position="458"/>
    </location>
</feature>
<dbReference type="RefSeq" id="WP_249056446.1">
    <property type="nucleotide sequence ID" value="NZ_JALZWP010000002.1"/>
</dbReference>
<dbReference type="Proteomes" id="UP001202550">
    <property type="component" value="Unassembled WGS sequence"/>
</dbReference>
<accession>A0ABT0LYX1</accession>
<dbReference type="Gene3D" id="3.40.50.2300">
    <property type="match status" value="1"/>
</dbReference>
<dbReference type="EC" id="2.7.7.65" evidence="1"/>
<feature type="domain" description="Response regulatory" evidence="4">
    <location>
        <begin position="4"/>
        <end position="120"/>
    </location>
</feature>
<dbReference type="SUPFAM" id="SSF55073">
    <property type="entry name" value="Nucleotide cyclase"/>
    <property type="match status" value="1"/>
</dbReference>
<dbReference type="NCBIfam" id="TIGR00254">
    <property type="entry name" value="GGDEF"/>
    <property type="match status" value="1"/>
</dbReference>
<keyword evidence="6" id="KW-0808">Transferase</keyword>
<keyword evidence="7" id="KW-1185">Reference proteome</keyword>
<dbReference type="EMBL" id="JALZWP010000002">
    <property type="protein sequence ID" value="MCL1627800.1"/>
    <property type="molecule type" value="Genomic_DNA"/>
</dbReference>
<comment type="caution">
    <text evidence="6">The sequence shown here is derived from an EMBL/GenBank/DDBJ whole genome shotgun (WGS) entry which is preliminary data.</text>
</comment>
<reference evidence="6 7" key="1">
    <citation type="submission" date="2022-05" db="EMBL/GenBank/DDBJ databases">
        <title>Seasonal and diel survey of microbial diversity of the Tyrrhenian coast.</title>
        <authorList>
            <person name="Gattoni G."/>
            <person name="Corral P."/>
        </authorList>
    </citation>
    <scope>NUCLEOTIDE SEQUENCE [LARGE SCALE GENOMIC DNA]</scope>
    <source>
        <strain evidence="6 7">V10</strain>
    </source>
</reference>
<protein>
    <recommendedName>
        <fullName evidence="1">diguanylate cyclase</fullName>
        <ecNumber evidence="1">2.7.7.65</ecNumber>
    </recommendedName>
</protein>
<dbReference type="SUPFAM" id="SSF52172">
    <property type="entry name" value="CheY-like"/>
    <property type="match status" value="2"/>
</dbReference>
<dbReference type="InterPro" id="IPR050469">
    <property type="entry name" value="Diguanylate_Cyclase"/>
</dbReference>
<name>A0ABT0LYX1_9RHOB</name>
<dbReference type="CDD" id="cd01949">
    <property type="entry name" value="GGDEF"/>
    <property type="match status" value="1"/>
</dbReference>
<dbReference type="InterPro" id="IPR029787">
    <property type="entry name" value="Nucleotide_cyclase"/>
</dbReference>
<evidence type="ECO:0000256" key="2">
    <source>
        <dbReference type="ARBA" id="ARBA00034247"/>
    </source>
</evidence>
<dbReference type="InterPro" id="IPR000160">
    <property type="entry name" value="GGDEF_dom"/>
</dbReference>
<dbReference type="PROSITE" id="PS50110">
    <property type="entry name" value="RESPONSE_REGULATORY"/>
    <property type="match status" value="1"/>
</dbReference>
<dbReference type="InterPro" id="IPR043128">
    <property type="entry name" value="Rev_trsase/Diguanyl_cyclase"/>
</dbReference>
<sequence length="462" mass="49962">MAGQILIADDLSLNRTVLRGKLTSACYRTITANGGIAALALARSHKPDLVLLDYHMPDMDGLAVCQELRADPKTRDIPVILFSATADHGHRLSALAAGADDFLAKPLDEIYLLGRIRSLLRSVAHRDEWRLHPNTALQAGLAEAAGAFVVQPHLSLLSGQPDASAGWLSTLAAIWPEARLTGTSVANALGLDAPEQAPDLFVISPEALAISGLHVIAELRSRSATRHSEICIILPPAARANAAMALDLGAADILTLPLDRAESRLRLEKIIAHKQLADAQRRTLESQLGLAAFDPLTGLHNRNHAVTRLSRTITQDQGKFALLLIDLDRFKEINDQHGHNAGDDILQQVARRMQTDLRKSDILCRYGGEEFLLAMPNADLETARHVAERLCARIADDAFQLRNSDTRLTVTASIGISVHGAPKHPLTGEMLNQLLEASDKALRSAKLTGRNRVVSAQANVLA</sequence>